<dbReference type="EMBL" id="JAIUJR010000006">
    <property type="protein sequence ID" value="MCA0132861.1"/>
    <property type="molecule type" value="Genomic_DNA"/>
</dbReference>
<gene>
    <name evidence="1" type="ORF">LBU54_09735</name>
</gene>
<evidence type="ECO:0000313" key="1">
    <source>
        <dbReference type="EMBL" id="MCA0132861.1"/>
    </source>
</evidence>
<accession>A0ABS7XV10</accession>
<evidence type="ECO:0000313" key="2">
    <source>
        <dbReference type="Proteomes" id="UP001198901"/>
    </source>
</evidence>
<dbReference type="Gene3D" id="3.40.630.30">
    <property type="match status" value="1"/>
</dbReference>
<protein>
    <submittedName>
        <fullName evidence="1">FemAB family protein</fullName>
    </submittedName>
</protein>
<dbReference type="Proteomes" id="UP001198901">
    <property type="component" value="Unassembled WGS sequence"/>
</dbReference>
<dbReference type="SUPFAM" id="SSF55729">
    <property type="entry name" value="Acyl-CoA N-acyltransferases (Nat)"/>
    <property type="match status" value="1"/>
</dbReference>
<organism evidence="1 2">
    <name type="scientific">Winogradskyella alexanderae</name>
    <dbReference type="NCBI Taxonomy" id="2877123"/>
    <lineage>
        <taxon>Bacteria</taxon>
        <taxon>Pseudomonadati</taxon>
        <taxon>Bacteroidota</taxon>
        <taxon>Flavobacteriia</taxon>
        <taxon>Flavobacteriales</taxon>
        <taxon>Flavobacteriaceae</taxon>
        <taxon>Winogradskyella</taxon>
    </lineage>
</organism>
<dbReference type="RefSeq" id="WP_224528801.1">
    <property type="nucleotide sequence ID" value="NZ_JAIUJR010000006.1"/>
</dbReference>
<name>A0ABS7XV10_9FLAO</name>
<keyword evidence="2" id="KW-1185">Reference proteome</keyword>
<proteinExistence type="predicted"/>
<dbReference type="InterPro" id="IPR016181">
    <property type="entry name" value="Acyl_CoA_acyltransferase"/>
</dbReference>
<comment type="caution">
    <text evidence="1">The sequence shown here is derived from an EMBL/GenBank/DDBJ whole genome shotgun (WGS) entry which is preliminary data.</text>
</comment>
<sequence>MDYHSDRFEDFSLMIYMGNSLIGLLPANLKDNTLYSHQGLTYGGLFLESNYSIDSIFIALRDYLIEFEIEYLKIRSLPVIYQSANSKRVTNYLQGISSILYHSNKVLAIDYSLPLNIHKTKLKHYRKNHIKGFEIREESSFESFWNRVLIPRLKSRHNTSPVHTLNEITLLKSRFIEQIKQYNIYLKGEILAGITIFDKGHVVKSQYGATNDLGENQRALEYLFIELIYKYKTEGKRYFSMGTVMDDAYPEGYNVGLMRQKIELGCKEYQQDYYEIKLV</sequence>
<reference evidence="2" key="1">
    <citation type="submission" date="2023-07" db="EMBL/GenBank/DDBJ databases">
        <authorList>
            <person name="Yue Y."/>
        </authorList>
    </citation>
    <scope>NUCLEOTIDE SEQUENCE [LARGE SCALE GENOMIC DNA]</scope>
    <source>
        <strain evidence="2">D23</strain>
    </source>
</reference>